<keyword evidence="11" id="KW-1185">Reference proteome</keyword>
<evidence type="ECO:0000256" key="3">
    <source>
        <dbReference type="ARBA" id="ARBA00022806"/>
    </source>
</evidence>
<comment type="caution">
    <text evidence="10">The sequence shown here is derived from an EMBL/GenBank/DDBJ whole genome shotgun (WGS) entry which is preliminary data.</text>
</comment>
<name>A0A1Q9DNW5_SYMMI</name>
<dbReference type="InterPro" id="IPR011545">
    <property type="entry name" value="DEAD/DEAH_box_helicase_dom"/>
</dbReference>
<dbReference type="InterPro" id="IPR015425">
    <property type="entry name" value="FH2_Formin"/>
</dbReference>
<dbReference type="PANTHER" id="PTHR47960">
    <property type="entry name" value="DEAD-BOX ATP-DEPENDENT RNA HELICASE 50"/>
    <property type="match status" value="1"/>
</dbReference>
<feature type="compositionally biased region" description="Pro residues" evidence="6">
    <location>
        <begin position="203"/>
        <end position="213"/>
    </location>
</feature>
<dbReference type="InterPro" id="IPR014014">
    <property type="entry name" value="RNA_helicase_DEAD_Q_motif"/>
</dbReference>
<dbReference type="CDD" id="cd18787">
    <property type="entry name" value="SF2_C_DEAD"/>
    <property type="match status" value="1"/>
</dbReference>
<evidence type="ECO:0000256" key="5">
    <source>
        <dbReference type="PROSITE-ProRule" id="PRU00552"/>
    </source>
</evidence>
<feature type="region of interest" description="Disordered" evidence="6">
    <location>
        <begin position="167"/>
        <end position="219"/>
    </location>
</feature>
<feature type="compositionally biased region" description="Polar residues" evidence="6">
    <location>
        <begin position="167"/>
        <end position="179"/>
    </location>
</feature>
<keyword evidence="3 10" id="KW-0347">Helicase</keyword>
<evidence type="ECO:0000313" key="10">
    <source>
        <dbReference type="EMBL" id="OLP96852.1"/>
    </source>
</evidence>
<keyword evidence="2" id="KW-0378">Hydrolase</keyword>
<dbReference type="EMBL" id="LSRX01000453">
    <property type="protein sequence ID" value="OLP96852.1"/>
    <property type="molecule type" value="Genomic_DNA"/>
</dbReference>
<dbReference type="Pfam" id="PF00271">
    <property type="entry name" value="Helicase_C"/>
    <property type="match status" value="1"/>
</dbReference>
<accession>A0A1Q9DNW5</accession>
<feature type="domain" description="DEAD-box RNA helicase Q" evidence="9">
    <location>
        <begin position="496"/>
        <end position="524"/>
    </location>
</feature>
<reference evidence="10 11" key="1">
    <citation type="submission" date="2016-02" db="EMBL/GenBank/DDBJ databases">
        <title>Genome analysis of coral dinoflagellate symbionts highlights evolutionary adaptations to a symbiotic lifestyle.</title>
        <authorList>
            <person name="Aranda M."/>
            <person name="Li Y."/>
            <person name="Liew Y.J."/>
            <person name="Baumgarten S."/>
            <person name="Simakov O."/>
            <person name="Wilson M."/>
            <person name="Piel J."/>
            <person name="Ashoor H."/>
            <person name="Bougouffa S."/>
            <person name="Bajic V.B."/>
            <person name="Ryu T."/>
            <person name="Ravasi T."/>
            <person name="Bayer T."/>
            <person name="Micklem G."/>
            <person name="Kim H."/>
            <person name="Bhak J."/>
            <person name="Lajeunesse T.C."/>
            <person name="Voolstra C.R."/>
        </authorList>
    </citation>
    <scope>NUCLEOTIDE SEQUENCE [LARGE SCALE GENOMIC DNA]</scope>
    <source>
        <strain evidence="10 11">CCMP2467</strain>
    </source>
</reference>
<dbReference type="Gene3D" id="1.20.58.2220">
    <property type="entry name" value="Formin, FH2 domain"/>
    <property type="match status" value="1"/>
</dbReference>
<evidence type="ECO:0000256" key="4">
    <source>
        <dbReference type="ARBA" id="ARBA00022840"/>
    </source>
</evidence>
<evidence type="ECO:0000259" key="7">
    <source>
        <dbReference type="PROSITE" id="PS51192"/>
    </source>
</evidence>
<dbReference type="SMART" id="SM00487">
    <property type="entry name" value="DEXDc"/>
    <property type="match status" value="1"/>
</dbReference>
<dbReference type="GO" id="GO:0005524">
    <property type="term" value="F:ATP binding"/>
    <property type="evidence" value="ECO:0007669"/>
    <property type="project" value="UniProtKB-KW"/>
</dbReference>
<evidence type="ECO:0000313" key="11">
    <source>
        <dbReference type="Proteomes" id="UP000186817"/>
    </source>
</evidence>
<dbReference type="SUPFAM" id="SSF52540">
    <property type="entry name" value="P-loop containing nucleoside triphosphate hydrolases"/>
    <property type="match status" value="2"/>
</dbReference>
<dbReference type="Pfam" id="PF02181">
    <property type="entry name" value="FH2"/>
    <property type="match status" value="1"/>
</dbReference>
<feature type="domain" description="Helicase C-terminal" evidence="8">
    <location>
        <begin position="722"/>
        <end position="869"/>
    </location>
</feature>
<dbReference type="InterPro" id="IPR001650">
    <property type="entry name" value="Helicase_C-like"/>
</dbReference>
<organism evidence="10 11">
    <name type="scientific">Symbiodinium microadriaticum</name>
    <name type="common">Dinoflagellate</name>
    <name type="synonym">Zooxanthella microadriatica</name>
    <dbReference type="NCBI Taxonomy" id="2951"/>
    <lineage>
        <taxon>Eukaryota</taxon>
        <taxon>Sar</taxon>
        <taxon>Alveolata</taxon>
        <taxon>Dinophyceae</taxon>
        <taxon>Suessiales</taxon>
        <taxon>Symbiodiniaceae</taxon>
        <taxon>Symbiodinium</taxon>
    </lineage>
</organism>
<dbReference type="InterPro" id="IPR042201">
    <property type="entry name" value="FH2_Formin_sf"/>
</dbReference>
<evidence type="ECO:0000259" key="8">
    <source>
        <dbReference type="PROSITE" id="PS51194"/>
    </source>
</evidence>
<dbReference type="Pfam" id="PF00270">
    <property type="entry name" value="DEAD"/>
    <property type="match status" value="1"/>
</dbReference>
<evidence type="ECO:0000256" key="6">
    <source>
        <dbReference type="SAM" id="MobiDB-lite"/>
    </source>
</evidence>
<gene>
    <name evidence="10" type="primary">TIF1</name>
    <name evidence="10" type="ORF">AK812_SmicGene20855</name>
</gene>
<dbReference type="PROSITE" id="PS51194">
    <property type="entry name" value="HELICASE_CTER"/>
    <property type="match status" value="1"/>
</dbReference>
<dbReference type="GO" id="GO:0016787">
    <property type="term" value="F:hydrolase activity"/>
    <property type="evidence" value="ECO:0007669"/>
    <property type="project" value="UniProtKB-KW"/>
</dbReference>
<evidence type="ECO:0000259" key="9">
    <source>
        <dbReference type="PROSITE" id="PS51195"/>
    </source>
</evidence>
<feature type="domain" description="Helicase ATP-binding" evidence="7">
    <location>
        <begin position="527"/>
        <end position="703"/>
    </location>
</feature>
<keyword evidence="1" id="KW-0547">Nucleotide-binding</keyword>
<evidence type="ECO:0000256" key="1">
    <source>
        <dbReference type="ARBA" id="ARBA00022741"/>
    </source>
</evidence>
<dbReference type="OrthoDB" id="422426at2759"/>
<dbReference type="PROSITE" id="PS51195">
    <property type="entry name" value="Q_MOTIF"/>
    <property type="match status" value="1"/>
</dbReference>
<dbReference type="GO" id="GO:0003724">
    <property type="term" value="F:RNA helicase activity"/>
    <property type="evidence" value="ECO:0007669"/>
    <property type="project" value="InterPro"/>
</dbReference>
<feature type="short sequence motif" description="Q motif" evidence="5">
    <location>
        <begin position="496"/>
        <end position="524"/>
    </location>
</feature>
<dbReference type="InterPro" id="IPR014001">
    <property type="entry name" value="Helicase_ATP-bd"/>
</dbReference>
<evidence type="ECO:0000256" key="2">
    <source>
        <dbReference type="ARBA" id="ARBA00022801"/>
    </source>
</evidence>
<dbReference type="Gene3D" id="3.40.50.300">
    <property type="entry name" value="P-loop containing nucleotide triphosphate hydrolases"/>
    <property type="match status" value="2"/>
</dbReference>
<protein>
    <submittedName>
        <fullName evidence="10">ATP-dependent RNA helicase eIF4A</fullName>
    </submittedName>
</protein>
<dbReference type="InterPro" id="IPR027417">
    <property type="entry name" value="P-loop_NTPase"/>
</dbReference>
<dbReference type="PROSITE" id="PS51192">
    <property type="entry name" value="HELICASE_ATP_BIND_1"/>
    <property type="match status" value="1"/>
</dbReference>
<feature type="compositionally biased region" description="Gly residues" evidence="6">
    <location>
        <begin position="185"/>
        <end position="201"/>
    </location>
</feature>
<dbReference type="AlphaFoldDB" id="A0A1Q9DNW5"/>
<dbReference type="SUPFAM" id="SSF101447">
    <property type="entry name" value="Formin homology 2 domain (FH2 domain)"/>
    <property type="match status" value="1"/>
</dbReference>
<keyword evidence="4" id="KW-0067">ATP-binding</keyword>
<proteinExistence type="predicted"/>
<dbReference type="GO" id="GO:0003676">
    <property type="term" value="F:nucleic acid binding"/>
    <property type="evidence" value="ECO:0007669"/>
    <property type="project" value="InterPro"/>
</dbReference>
<sequence>MGFTHCPPVVFLIRPCHVEALPAGAVMESGEVPAVPAPNLQDLAAQASLLQQEIKRQKILAPPDLIEQNSFLLRQEQRRWQDAVSSVEREPSQHEEKQAVLKEFQVCNRMHKVMTEVTNLIKQHAEGESRLIRAELAQLQSREADAPNQELQRQVQELQTAKQKLLESQPNAEISSANSKEPAGKGTGAKGGKGGKGGKGKGPPLPSSMPVPKPKAKCQVEKKKSNLVTLYWRPLPASVGKINASSSGLLKQCEEMLAAASGISEASYDEEQQLGAVYDKPEAPESDNLPESMIEVYFQRREAAVHLDSGKSDKISILDEKQRRMLGILMSKYRMKNKDSDREIVAIMKQAVLSCNYDVLREEGLCMLRKVIRDHAFTGNKIREFVQANGEAALKKLRDPWLHRLVYEVLKVPQIEERLECMLFQLAFEDGFAKCAQDMETLCQALQALSAKQVELRRFFTLAHRLGTALNSNCLTFWLRAMYSRIAGGEEYPICASFEDCGLRQDLLRNVYAYGFERPSAIQQCGILPILDGRDVFLEGPSGVGKTTALIIGCMASVDCSLKRCQALVLCVTRELAHAIRHVCTRIDRKIESHLLVGGASVRDDIQALQNGQHLIVGTPGRSHGMISRGFLDTSTLKLIILDEFPELLRRGFADQLSSIFSALAPDIQVCANSDTQEPAMSAIPKLMRNQVVLRMVKDPVTLEDIRQFYLDVDAEQNKLDALRDLFENLPVTQAVVCCNTRRKCDFLQQHSTVVALQLRGYALFSLHADLDSREREAALRSFSSTSKAVLLCSDLVASALPSLPTRAIFINFDLPRDRETYPRRVGCARNRGVVINLVTPDTMQDMREIEAFYGIAVEELPLDIAELL</sequence>
<dbReference type="Proteomes" id="UP000186817">
    <property type="component" value="Unassembled WGS sequence"/>
</dbReference>